<accession>A0A0D8IWQ0</accession>
<proteinExistence type="predicted"/>
<dbReference type="InterPro" id="IPR001387">
    <property type="entry name" value="Cro/C1-type_HTH"/>
</dbReference>
<dbReference type="SMART" id="SM00530">
    <property type="entry name" value="HTH_XRE"/>
    <property type="match status" value="1"/>
</dbReference>
<protein>
    <submittedName>
        <fullName evidence="3">XRE family transcriptional regulator</fullName>
    </submittedName>
</protein>
<evidence type="ECO:0000259" key="2">
    <source>
        <dbReference type="PROSITE" id="PS50943"/>
    </source>
</evidence>
<dbReference type="InterPro" id="IPR050807">
    <property type="entry name" value="TransReg_Diox_bact_type"/>
</dbReference>
<dbReference type="GO" id="GO:0003677">
    <property type="term" value="F:DNA binding"/>
    <property type="evidence" value="ECO:0007669"/>
    <property type="project" value="UniProtKB-KW"/>
</dbReference>
<dbReference type="Gene3D" id="1.10.260.40">
    <property type="entry name" value="lambda repressor-like DNA-binding domains"/>
    <property type="match status" value="1"/>
</dbReference>
<dbReference type="PROSITE" id="PS50943">
    <property type="entry name" value="HTH_CROC1"/>
    <property type="match status" value="1"/>
</dbReference>
<dbReference type="Proteomes" id="UP000032483">
    <property type="component" value="Unassembled WGS sequence"/>
</dbReference>
<sequence>MIDKRIGKRIKQCRERLGLTQEEFAEKTGFTANYISTLERGASFPRCENLILLLNALEVSADAIFCDVLDHTTEYKATQLSNELGTLSVDAQNRILQIVELLIRQEKENEK</sequence>
<gene>
    <name evidence="3" type="ORF">TQ39_14040</name>
</gene>
<dbReference type="Pfam" id="PF01381">
    <property type="entry name" value="HTH_3"/>
    <property type="match status" value="1"/>
</dbReference>
<keyword evidence="1" id="KW-0238">DNA-binding</keyword>
<organism evidence="3 4">
    <name type="scientific">Ruthenibacterium lactatiformans</name>
    <dbReference type="NCBI Taxonomy" id="1550024"/>
    <lineage>
        <taxon>Bacteria</taxon>
        <taxon>Bacillati</taxon>
        <taxon>Bacillota</taxon>
        <taxon>Clostridia</taxon>
        <taxon>Eubacteriales</taxon>
        <taxon>Oscillospiraceae</taxon>
        <taxon>Ruthenibacterium</taxon>
    </lineage>
</organism>
<dbReference type="GO" id="GO:0003700">
    <property type="term" value="F:DNA-binding transcription factor activity"/>
    <property type="evidence" value="ECO:0007669"/>
    <property type="project" value="TreeGrafter"/>
</dbReference>
<dbReference type="EMBL" id="JXXK01000023">
    <property type="protein sequence ID" value="KJF39140.1"/>
    <property type="molecule type" value="Genomic_DNA"/>
</dbReference>
<dbReference type="InterPro" id="IPR010982">
    <property type="entry name" value="Lambda_DNA-bd_dom_sf"/>
</dbReference>
<reference evidence="3" key="1">
    <citation type="submission" date="2015-02" db="EMBL/GenBank/DDBJ databases">
        <title>A novel member of the family Ruminococcaceae isolated from human feces.</title>
        <authorList>
            <person name="Shkoporov A.N."/>
            <person name="Chaplin A.V."/>
            <person name="Motuzova O.V."/>
            <person name="Kafarskaia L.I."/>
            <person name="Khokhlova E.V."/>
            <person name="Efimov B.A."/>
        </authorList>
    </citation>
    <scope>NUCLEOTIDE SEQUENCE [LARGE SCALE GENOMIC DNA]</scope>
    <source>
        <strain evidence="3">585-1</strain>
    </source>
</reference>
<feature type="domain" description="HTH cro/C1-type" evidence="2">
    <location>
        <begin position="10"/>
        <end position="64"/>
    </location>
</feature>
<evidence type="ECO:0000313" key="3">
    <source>
        <dbReference type="EMBL" id="KJF39140.1"/>
    </source>
</evidence>
<dbReference type="AlphaFoldDB" id="A0A0D8IWQ0"/>
<dbReference type="SUPFAM" id="SSF47413">
    <property type="entry name" value="lambda repressor-like DNA-binding domains"/>
    <property type="match status" value="1"/>
</dbReference>
<name>A0A0D8IWQ0_9FIRM</name>
<dbReference type="PANTHER" id="PTHR46797">
    <property type="entry name" value="HTH-TYPE TRANSCRIPTIONAL REGULATOR"/>
    <property type="match status" value="1"/>
</dbReference>
<evidence type="ECO:0000256" key="1">
    <source>
        <dbReference type="ARBA" id="ARBA00023125"/>
    </source>
</evidence>
<dbReference type="CDD" id="cd00093">
    <property type="entry name" value="HTH_XRE"/>
    <property type="match status" value="1"/>
</dbReference>
<dbReference type="GO" id="GO:0005829">
    <property type="term" value="C:cytosol"/>
    <property type="evidence" value="ECO:0007669"/>
    <property type="project" value="TreeGrafter"/>
</dbReference>
<comment type="caution">
    <text evidence="3">The sequence shown here is derived from an EMBL/GenBank/DDBJ whole genome shotgun (WGS) entry which is preliminary data.</text>
</comment>
<evidence type="ECO:0000313" key="4">
    <source>
        <dbReference type="Proteomes" id="UP000032483"/>
    </source>
</evidence>
<keyword evidence="4" id="KW-1185">Reference proteome</keyword>
<dbReference type="PANTHER" id="PTHR46797:SF1">
    <property type="entry name" value="METHYLPHOSPHONATE SYNTHASE"/>
    <property type="match status" value="1"/>
</dbReference>